<reference evidence="13" key="1">
    <citation type="journal article" date="2022" name="bioRxiv">
        <title>Sequencing and chromosome-scale assembly of the giantPleurodeles waltlgenome.</title>
        <authorList>
            <person name="Brown T."/>
            <person name="Elewa A."/>
            <person name="Iarovenko S."/>
            <person name="Subramanian E."/>
            <person name="Araus A.J."/>
            <person name="Petzold A."/>
            <person name="Susuki M."/>
            <person name="Suzuki K.-i.T."/>
            <person name="Hayashi T."/>
            <person name="Toyoda A."/>
            <person name="Oliveira C."/>
            <person name="Osipova E."/>
            <person name="Leigh N.D."/>
            <person name="Simon A."/>
            <person name="Yun M.H."/>
        </authorList>
    </citation>
    <scope>NUCLEOTIDE SEQUENCE</scope>
    <source>
        <strain evidence="13">20211129_DDA</strain>
        <tissue evidence="13">Liver</tissue>
    </source>
</reference>
<evidence type="ECO:0000313" key="14">
    <source>
        <dbReference type="Proteomes" id="UP001066276"/>
    </source>
</evidence>
<evidence type="ECO:0000256" key="7">
    <source>
        <dbReference type="ARBA" id="ARBA00022824"/>
    </source>
</evidence>
<keyword evidence="4 12" id="KW-0328">Glycosyltransferase</keyword>
<comment type="similarity">
    <text evidence="3 12">Belongs to the glycosyltransferase 22 family.</text>
</comment>
<feature type="transmembrane region" description="Helical" evidence="12">
    <location>
        <begin position="294"/>
        <end position="312"/>
    </location>
</feature>
<organism evidence="13 14">
    <name type="scientific">Pleurodeles waltl</name>
    <name type="common">Iberian ribbed newt</name>
    <dbReference type="NCBI Taxonomy" id="8319"/>
    <lineage>
        <taxon>Eukaryota</taxon>
        <taxon>Metazoa</taxon>
        <taxon>Chordata</taxon>
        <taxon>Craniata</taxon>
        <taxon>Vertebrata</taxon>
        <taxon>Euteleostomi</taxon>
        <taxon>Amphibia</taxon>
        <taxon>Batrachia</taxon>
        <taxon>Caudata</taxon>
        <taxon>Salamandroidea</taxon>
        <taxon>Salamandridae</taxon>
        <taxon>Pleurodelinae</taxon>
        <taxon>Pleurodeles</taxon>
    </lineage>
</organism>
<evidence type="ECO:0000313" key="13">
    <source>
        <dbReference type="EMBL" id="KAJ1161601.1"/>
    </source>
</evidence>
<keyword evidence="6 12" id="KW-0812">Transmembrane</keyword>
<dbReference type="GO" id="GO:0005789">
    <property type="term" value="C:endoplasmic reticulum membrane"/>
    <property type="evidence" value="ECO:0007669"/>
    <property type="project" value="UniProtKB-SubCell"/>
</dbReference>
<evidence type="ECO:0000256" key="8">
    <source>
        <dbReference type="ARBA" id="ARBA00022989"/>
    </source>
</evidence>
<comment type="caution">
    <text evidence="13">The sequence shown here is derived from an EMBL/GenBank/DDBJ whole genome shotgun (WGS) entry which is preliminary data.</text>
</comment>
<feature type="transmembrane region" description="Helical" evidence="12">
    <location>
        <begin position="124"/>
        <end position="141"/>
    </location>
</feature>
<comment type="catalytic activity">
    <reaction evidence="11">
        <text>an alpha-D-Man-(1-&gt;2)-alpha-D-Man-(1-&gt;2)-alpha-D-Man-(1-&gt;3)-[alpha-D-Man-(1-&gt;2)-alpha-D-Man-(1-&gt;3)-alpha-D-Man-(1-&gt;6)]-beta-D-Man-(1-&gt;4)-beta-D-GlcNAc-(1-&gt;4)-alpha-D-GlcNAc-diphospho-di-trans,poly-cis-dolichol + a di-trans,poly-cis-dolichyl beta-D-mannosyl phosphate = an alpha-D-Man-(1-&gt;2)-alpha-D-Man-(1-&gt;2)-alpha-D-Man-(1-&gt;3)-[alpha-D-Man-(1-&gt;2)-alpha-D-Man-(1-&gt;3)-[alpha-D-Man-(1-&gt;6)]-alpha-D-Man-(1-&gt;6)]-beta-D-Man-(1-&gt;4)-beta-D-GlcNAc-(1-&gt;4)-alpha-D-GlcNAc-diphospho-di-trans,poly-cis-dolichol + a di-trans,poly-cis-dolichyl phosphate + H(+)</text>
        <dbReference type="Rhea" id="RHEA:29535"/>
        <dbReference type="Rhea" id="RHEA-COMP:19498"/>
        <dbReference type="Rhea" id="RHEA-COMP:19501"/>
        <dbReference type="Rhea" id="RHEA-COMP:19518"/>
        <dbReference type="Rhea" id="RHEA-COMP:19519"/>
        <dbReference type="ChEBI" id="CHEBI:15378"/>
        <dbReference type="ChEBI" id="CHEBI:57683"/>
        <dbReference type="ChEBI" id="CHEBI:58211"/>
        <dbReference type="ChEBI" id="CHEBI:132517"/>
        <dbReference type="ChEBI" id="CHEBI:132519"/>
        <dbReference type="EC" id="2.4.1.260"/>
    </reaction>
    <physiologicalReaction direction="left-to-right" evidence="11">
        <dbReference type="Rhea" id="RHEA:29536"/>
    </physiologicalReaction>
</comment>
<dbReference type="Pfam" id="PF03901">
    <property type="entry name" value="Glyco_transf_22"/>
    <property type="match status" value="1"/>
</dbReference>
<feature type="transmembrane region" description="Helical" evidence="12">
    <location>
        <begin position="153"/>
        <end position="171"/>
    </location>
</feature>
<keyword evidence="5" id="KW-0808">Transferase</keyword>
<sequence length="499" mass="56436">MANPKPTSKARRQFSEVLVLPLPTCTLRATRLQRRKPGVCSSFNLQATHDLLYHGLDVNKYDHHVFPGVVPRSFLGPIFIAALTAPASGVISLLKMPKFYSQLIARGILGLTVIYALWKLQKQVRLMFGSTVSTLFCLITASQFHVMFYCTRTLPNVFALPLVLLAFRAWLKQSPGLFIWLSALAIIVFRSELCILLGLMLLAMLLYKQITIYELFCHAIPAGILCLGLTIAVDSFFWRRLLWPEGEVLWYNTVLNKSSDWGTSPFLWYFFSAVPRALACSVLFLPFGAIDKRTHMLIVPTFGFIFLYSFLPHKELRFIIYTFPILNIVAARGCAYWLNNYQKSWLYKAGALCVLAHLLANSAYSAVSLYASHFNYPGGQAVQQLHRLVPPTAGVCLHIDVAAAQTGMSRFLEVNPGWNYDKREDLKPGDEVMFSYTHILMEIDPSHLTHYRRTHQVIANISGFGGFRFDKNIVPPLHIYLETKLVLLEKLPVPLGSQI</sequence>
<evidence type="ECO:0000256" key="6">
    <source>
        <dbReference type="ARBA" id="ARBA00022692"/>
    </source>
</evidence>
<dbReference type="GO" id="GO:0052917">
    <property type="term" value="F:dol-P-Man:Man(7)GlcNAc(2)-PP-Dol alpha-1,6-mannosyltransferase activity"/>
    <property type="evidence" value="ECO:0007669"/>
    <property type="project" value="UniProtKB-EC"/>
</dbReference>
<keyword evidence="7 12" id="KW-0256">Endoplasmic reticulum</keyword>
<protein>
    <recommendedName>
        <fullName evidence="12">Mannosyltransferase</fullName>
        <ecNumber evidence="12">2.4.1.-</ecNumber>
    </recommendedName>
</protein>
<evidence type="ECO:0000256" key="10">
    <source>
        <dbReference type="ARBA" id="ARBA00044721"/>
    </source>
</evidence>
<feature type="transmembrane region" description="Helical" evidence="12">
    <location>
        <begin position="215"/>
        <end position="238"/>
    </location>
</feature>
<dbReference type="PANTHER" id="PTHR22760">
    <property type="entry name" value="GLYCOSYLTRANSFERASE"/>
    <property type="match status" value="1"/>
</dbReference>
<feature type="transmembrane region" description="Helical" evidence="12">
    <location>
        <begin position="318"/>
        <end position="338"/>
    </location>
</feature>
<comment type="function">
    <text evidence="10">Mannosyltransferase that operates in the biosynthetic pathway of dolichol-linked oligosaccharides, the glycan precursors employed in protein asparagine (N)-glycosylation. The assembly of dolichol-linked oligosaccharides begins on the cytosolic side of the endoplasmic reticulum membrane and finishes in its lumen. The sequential addition of sugars to dolichol pyrophosphate produces dolichol-linked oligosaccharides containing fourteen sugars, including two GlcNAcs, nine mannoses and three glucoses. Once assembled, the oligosaccharide is transferred from the lipid to nascent proteins by oligosaccharyltransferases. In the lumen of the endoplasmic reticulum, adds the eighth mannose residue in an alpha-1,6 linkage onto Man(7)GlcNAc(2)-PP-dolichol to produce Man(8)GlcNAc(2)-PP-dolichol.</text>
</comment>
<keyword evidence="14" id="KW-1185">Reference proteome</keyword>
<dbReference type="AlphaFoldDB" id="A0AAV7S9E6"/>
<evidence type="ECO:0000256" key="9">
    <source>
        <dbReference type="ARBA" id="ARBA00023136"/>
    </source>
</evidence>
<dbReference type="GO" id="GO:0006487">
    <property type="term" value="P:protein N-linked glycosylation"/>
    <property type="evidence" value="ECO:0007669"/>
    <property type="project" value="TreeGrafter"/>
</dbReference>
<proteinExistence type="inferred from homology"/>
<comment type="subcellular location">
    <subcellularLocation>
        <location evidence="1 12">Endoplasmic reticulum membrane</location>
        <topology evidence="1 12">Multi-pass membrane protein</topology>
    </subcellularLocation>
</comment>
<feature type="transmembrane region" description="Helical" evidence="12">
    <location>
        <begin position="177"/>
        <end position="203"/>
    </location>
</feature>
<accession>A0AAV7S9E6</accession>
<dbReference type="Proteomes" id="UP001066276">
    <property type="component" value="Chromosome 4_2"/>
</dbReference>
<feature type="transmembrane region" description="Helical" evidence="12">
    <location>
        <begin position="74"/>
        <end position="94"/>
    </location>
</feature>
<name>A0AAV7S9E6_PLEWA</name>
<evidence type="ECO:0000256" key="5">
    <source>
        <dbReference type="ARBA" id="ARBA00022679"/>
    </source>
</evidence>
<evidence type="ECO:0000256" key="3">
    <source>
        <dbReference type="ARBA" id="ARBA00007063"/>
    </source>
</evidence>
<evidence type="ECO:0000256" key="4">
    <source>
        <dbReference type="ARBA" id="ARBA00022676"/>
    </source>
</evidence>
<feature type="transmembrane region" description="Helical" evidence="12">
    <location>
        <begin position="266"/>
        <end position="287"/>
    </location>
</feature>
<dbReference type="PANTHER" id="PTHR22760:SF1">
    <property type="entry name" value="DOL-P-MAN:MAN(7)GLCNAC(2)-PP-DOL ALPHA-1,6-MANNOSYLTRANSFERASE"/>
    <property type="match status" value="1"/>
</dbReference>
<gene>
    <name evidence="13" type="ORF">NDU88_002085</name>
</gene>
<feature type="transmembrane region" description="Helical" evidence="12">
    <location>
        <begin position="345"/>
        <end position="364"/>
    </location>
</feature>
<keyword evidence="8 12" id="KW-1133">Transmembrane helix</keyword>
<evidence type="ECO:0000256" key="12">
    <source>
        <dbReference type="RuleBase" id="RU363075"/>
    </source>
</evidence>
<comment type="pathway">
    <text evidence="2">Protein modification; protein glycosylation.</text>
</comment>
<evidence type="ECO:0000256" key="2">
    <source>
        <dbReference type="ARBA" id="ARBA00004922"/>
    </source>
</evidence>
<evidence type="ECO:0000256" key="11">
    <source>
        <dbReference type="ARBA" id="ARBA00048899"/>
    </source>
</evidence>
<evidence type="ECO:0000256" key="1">
    <source>
        <dbReference type="ARBA" id="ARBA00004477"/>
    </source>
</evidence>
<dbReference type="InterPro" id="IPR005599">
    <property type="entry name" value="GPI_mannosylTrfase"/>
</dbReference>
<feature type="transmembrane region" description="Helical" evidence="12">
    <location>
        <begin position="99"/>
        <end position="118"/>
    </location>
</feature>
<keyword evidence="9 12" id="KW-0472">Membrane</keyword>
<dbReference type="EMBL" id="JANPWB010000008">
    <property type="protein sequence ID" value="KAJ1161601.1"/>
    <property type="molecule type" value="Genomic_DNA"/>
</dbReference>
<dbReference type="EC" id="2.4.1.-" evidence="12"/>